<comment type="caution">
    <text evidence="1">The sequence shown here is derived from an EMBL/GenBank/DDBJ whole genome shotgun (WGS) entry which is preliminary data.</text>
</comment>
<dbReference type="EMBL" id="VXLC01000001">
    <property type="protein sequence ID" value="KAA8890274.1"/>
    <property type="molecule type" value="Genomic_DNA"/>
</dbReference>
<dbReference type="OrthoDB" id="2184509at2"/>
<evidence type="ECO:0008006" key="3">
    <source>
        <dbReference type="Google" id="ProtNLM"/>
    </source>
</evidence>
<dbReference type="Pfam" id="PF25681">
    <property type="entry name" value="Phage_TTP_17"/>
    <property type="match status" value="1"/>
</dbReference>
<dbReference type="Proteomes" id="UP000323876">
    <property type="component" value="Unassembled WGS sequence"/>
</dbReference>
<reference evidence="1 2" key="1">
    <citation type="submission" date="2019-09" db="EMBL/GenBank/DDBJ databases">
        <authorList>
            <person name="Wang X."/>
        </authorList>
    </citation>
    <scope>NUCLEOTIDE SEQUENCE [LARGE SCALE GENOMIC DNA]</scope>
    <source>
        <strain evidence="1 2">CICC 11023</strain>
    </source>
</reference>
<gene>
    <name evidence="1" type="ORF">F3087_02915</name>
</gene>
<sequence length="196" mass="21265">MALPSSKYIGAGTPVSVSGGVLVANLGTKLPASASEALDPAIFKPLGYVSEDGIESKGERKIEQIKDWSADIIANLQTEHSVRFGLTLYAVWDEDVLNEVFGKANVTVTAATATSGKLYTVKETGSVLERRLFVFDMLSEKKKMRIVLPNASISQVQERKFVSKELAGFNITIEAFKDDAANKAYRYLDDGIIKAA</sequence>
<keyword evidence="2" id="KW-1185">Reference proteome</keyword>
<organism evidence="1 2">
    <name type="scientific">Nocardia colli</name>
    <dbReference type="NCBI Taxonomy" id="2545717"/>
    <lineage>
        <taxon>Bacteria</taxon>
        <taxon>Bacillati</taxon>
        <taxon>Actinomycetota</taxon>
        <taxon>Actinomycetes</taxon>
        <taxon>Mycobacteriales</taxon>
        <taxon>Nocardiaceae</taxon>
        <taxon>Nocardia</taxon>
    </lineage>
</organism>
<dbReference type="RefSeq" id="WP_150400188.1">
    <property type="nucleotide sequence ID" value="NZ_VXLC01000001.1"/>
</dbReference>
<name>A0A5N0EPL3_9NOCA</name>
<evidence type="ECO:0000313" key="2">
    <source>
        <dbReference type="Proteomes" id="UP000323876"/>
    </source>
</evidence>
<dbReference type="AlphaFoldDB" id="A0A5N0EPL3"/>
<proteinExistence type="predicted"/>
<dbReference type="InterPro" id="IPR058154">
    <property type="entry name" value="Bxb1_TTP-like"/>
</dbReference>
<protein>
    <recommendedName>
        <fullName evidence="3">Phage tail protein</fullName>
    </recommendedName>
</protein>
<accession>A0A5N0EPL3</accession>
<evidence type="ECO:0000313" key="1">
    <source>
        <dbReference type="EMBL" id="KAA8890274.1"/>
    </source>
</evidence>